<evidence type="ECO:0000259" key="1">
    <source>
        <dbReference type="SMART" id="SM00849"/>
    </source>
</evidence>
<organism evidence="2 3">
    <name type="scientific">Exiguobacterium aurantiacum</name>
    <dbReference type="NCBI Taxonomy" id="33987"/>
    <lineage>
        <taxon>Bacteria</taxon>
        <taxon>Bacillati</taxon>
        <taxon>Bacillota</taxon>
        <taxon>Bacilli</taxon>
        <taxon>Bacillales</taxon>
        <taxon>Bacillales Family XII. Incertae Sedis</taxon>
        <taxon>Exiguobacterium</taxon>
    </lineage>
</organism>
<dbReference type="InterPro" id="IPR036866">
    <property type="entry name" value="RibonucZ/Hydroxyglut_hydro"/>
</dbReference>
<gene>
    <name evidence="2" type="ORF">NCTC13163_02479</name>
</gene>
<dbReference type="PANTHER" id="PTHR42951">
    <property type="entry name" value="METALLO-BETA-LACTAMASE DOMAIN-CONTAINING"/>
    <property type="match status" value="1"/>
</dbReference>
<proteinExistence type="predicted"/>
<dbReference type="Proteomes" id="UP000254060">
    <property type="component" value="Unassembled WGS sequence"/>
</dbReference>
<reference evidence="2 3" key="1">
    <citation type="submission" date="2018-06" db="EMBL/GenBank/DDBJ databases">
        <authorList>
            <consortium name="Pathogen Informatics"/>
            <person name="Doyle S."/>
        </authorList>
    </citation>
    <scope>NUCLEOTIDE SEQUENCE [LARGE SCALE GENOMIC DNA]</scope>
    <source>
        <strain evidence="2 3">NCTC13163</strain>
    </source>
</reference>
<dbReference type="GO" id="GO:0016787">
    <property type="term" value="F:hydrolase activity"/>
    <property type="evidence" value="ECO:0007669"/>
    <property type="project" value="UniProtKB-KW"/>
</dbReference>
<evidence type="ECO:0000313" key="2">
    <source>
        <dbReference type="EMBL" id="STO09081.1"/>
    </source>
</evidence>
<dbReference type="Gene3D" id="3.60.15.10">
    <property type="entry name" value="Ribonuclease Z/Hydroxyacylglutathione hydrolase-like"/>
    <property type="match status" value="1"/>
</dbReference>
<dbReference type="RefSeq" id="WP_029335981.1">
    <property type="nucleotide sequence ID" value="NZ_UGGP01000001.1"/>
</dbReference>
<dbReference type="InterPro" id="IPR001279">
    <property type="entry name" value="Metallo-B-lactamas"/>
</dbReference>
<dbReference type="STRING" id="1397694.GCA_000702585_02964"/>
<dbReference type="AlphaFoldDB" id="A0A377FW95"/>
<keyword evidence="2" id="KW-0378">Hydrolase</keyword>
<dbReference type="OrthoDB" id="1491389at2"/>
<accession>A0A377FW95</accession>
<evidence type="ECO:0000313" key="3">
    <source>
        <dbReference type="Proteomes" id="UP000254060"/>
    </source>
</evidence>
<dbReference type="InterPro" id="IPR050855">
    <property type="entry name" value="NDM-1-like"/>
</dbReference>
<protein>
    <submittedName>
        <fullName evidence="2">Hydroxyacylglutathione hydrolase</fullName>
    </submittedName>
</protein>
<sequence>MIQVRLQPFTVYESALMRTTSTLIFTEESLILVDPNWLPEEVAMIRRDIELARDGKKLYVIYTHHHYDHIIGAYAFPDATVIASKAFVEANSNDQLREIQSFYEQNYIKRPIHKPAVDLIIAEDGTLELGSTPITFYLTPGHEATHMSLVVEPLKLLLCGDYGSNVEPPFIEHDAEEYIESLQKLQTAVYEHEIRWLVPGHGDVCDDRSKMIERLSAAEEYILALPEERVWSKLWPEHAFFDRVHERNREHVEQKMREREARRQDY</sequence>
<dbReference type="SUPFAM" id="SSF56281">
    <property type="entry name" value="Metallo-hydrolase/oxidoreductase"/>
    <property type="match status" value="1"/>
</dbReference>
<feature type="domain" description="Metallo-beta-lactamase" evidence="1">
    <location>
        <begin position="18"/>
        <end position="201"/>
    </location>
</feature>
<dbReference type="SMART" id="SM00849">
    <property type="entry name" value="Lactamase_B"/>
    <property type="match status" value="1"/>
</dbReference>
<name>A0A377FW95_9BACL</name>
<dbReference type="Pfam" id="PF00753">
    <property type="entry name" value="Lactamase_B"/>
    <property type="match status" value="1"/>
</dbReference>
<dbReference type="EMBL" id="UGGP01000001">
    <property type="protein sequence ID" value="STO09081.1"/>
    <property type="molecule type" value="Genomic_DNA"/>
</dbReference>